<evidence type="ECO:0000256" key="7">
    <source>
        <dbReference type="ARBA" id="ARBA00022833"/>
    </source>
</evidence>
<keyword evidence="7" id="KW-0862">Zinc</keyword>
<dbReference type="GO" id="GO:0017025">
    <property type="term" value="F:TBP-class protein binding"/>
    <property type="evidence" value="ECO:0007669"/>
    <property type="project" value="InterPro"/>
</dbReference>
<gene>
    <name evidence="17" type="ORF">HYALB_00008439</name>
</gene>
<dbReference type="OrthoDB" id="25790at2759"/>
<evidence type="ECO:0000256" key="14">
    <source>
        <dbReference type="PROSITE-ProRule" id="PRU00469"/>
    </source>
</evidence>
<dbReference type="EMBL" id="CAJVRM010000190">
    <property type="protein sequence ID" value="CAG8976781.1"/>
    <property type="molecule type" value="Genomic_DNA"/>
</dbReference>
<dbReference type="Gene3D" id="1.10.472.10">
    <property type="entry name" value="Cyclin-like"/>
    <property type="match status" value="1"/>
</dbReference>
<evidence type="ECO:0000256" key="9">
    <source>
        <dbReference type="ARBA" id="ARBA00023163"/>
    </source>
</evidence>
<dbReference type="AlphaFoldDB" id="A0A9N9LQF8"/>
<protein>
    <recommendedName>
        <fullName evidence="3">Transcription initiation factor IIB</fullName>
    </recommendedName>
    <alternativeName>
        <fullName evidence="11">General transcription factor TFIIB</fullName>
    </alternativeName>
</protein>
<evidence type="ECO:0000259" key="16">
    <source>
        <dbReference type="PROSITE" id="PS51134"/>
    </source>
</evidence>
<feature type="compositionally biased region" description="Pro residues" evidence="15">
    <location>
        <begin position="1"/>
        <end position="14"/>
    </location>
</feature>
<dbReference type="PROSITE" id="PS51134">
    <property type="entry name" value="ZF_TFIIB"/>
    <property type="match status" value="1"/>
</dbReference>
<evidence type="ECO:0000256" key="10">
    <source>
        <dbReference type="ARBA" id="ARBA00023242"/>
    </source>
</evidence>
<dbReference type="InterPro" id="IPR013150">
    <property type="entry name" value="TFIIB_cyclin"/>
</dbReference>
<keyword evidence="10" id="KW-0539">Nucleus</keyword>
<evidence type="ECO:0000256" key="12">
    <source>
        <dbReference type="ARBA" id="ARBA00056616"/>
    </source>
</evidence>
<name>A0A9N9LQF8_9HELO</name>
<dbReference type="FunFam" id="1.10.472.170:FF:000001">
    <property type="entry name" value="Transcription initiation factor IIB"/>
    <property type="match status" value="1"/>
</dbReference>
<dbReference type="PANTHER" id="PTHR11618:SF13">
    <property type="entry name" value="TRANSCRIPTION INITIATION FACTOR IIB"/>
    <property type="match status" value="1"/>
</dbReference>
<dbReference type="CDD" id="cd20551">
    <property type="entry name" value="CYCLIN_TFIIB_rpt1"/>
    <property type="match status" value="1"/>
</dbReference>
<dbReference type="InterPro" id="IPR036915">
    <property type="entry name" value="Cyclin-like_sf"/>
</dbReference>
<evidence type="ECO:0000256" key="11">
    <source>
        <dbReference type="ARBA" id="ARBA00031706"/>
    </source>
</evidence>
<proteinExistence type="inferred from homology"/>
<dbReference type="FunFam" id="1.10.472.10:FF:000141">
    <property type="entry name" value="Transcription initiation factor IIB"/>
    <property type="match status" value="1"/>
</dbReference>
<keyword evidence="4" id="KW-0479">Metal-binding</keyword>
<evidence type="ECO:0000256" key="5">
    <source>
        <dbReference type="ARBA" id="ARBA00022737"/>
    </source>
</evidence>
<feature type="domain" description="TFIIB-type" evidence="16">
    <location>
        <begin position="28"/>
        <end position="61"/>
    </location>
</feature>
<evidence type="ECO:0000313" key="17">
    <source>
        <dbReference type="EMBL" id="CAG8976781.1"/>
    </source>
</evidence>
<dbReference type="InterPro" id="IPR013763">
    <property type="entry name" value="Cyclin-like_dom"/>
</dbReference>
<evidence type="ECO:0000256" key="3">
    <source>
        <dbReference type="ARBA" id="ARBA00013932"/>
    </source>
</evidence>
<dbReference type="Proteomes" id="UP000701801">
    <property type="component" value="Unassembled WGS sequence"/>
</dbReference>
<evidence type="ECO:0000256" key="6">
    <source>
        <dbReference type="ARBA" id="ARBA00022771"/>
    </source>
</evidence>
<dbReference type="GO" id="GO:0005634">
    <property type="term" value="C:nucleus"/>
    <property type="evidence" value="ECO:0007669"/>
    <property type="project" value="UniProtKB-SubCell"/>
</dbReference>
<dbReference type="Gene3D" id="1.10.472.170">
    <property type="match status" value="1"/>
</dbReference>
<evidence type="ECO:0000256" key="4">
    <source>
        <dbReference type="ARBA" id="ARBA00022723"/>
    </source>
</evidence>
<dbReference type="Pfam" id="PF08271">
    <property type="entry name" value="Zn_Ribbon_TF"/>
    <property type="match status" value="1"/>
</dbReference>
<feature type="region of interest" description="Disordered" evidence="15">
    <location>
        <begin position="1"/>
        <end position="21"/>
    </location>
</feature>
<keyword evidence="6 14" id="KW-0863">Zinc-finger</keyword>
<evidence type="ECO:0000256" key="15">
    <source>
        <dbReference type="SAM" id="MobiDB-lite"/>
    </source>
</evidence>
<keyword evidence="18" id="KW-1185">Reference proteome</keyword>
<reference evidence="17" key="1">
    <citation type="submission" date="2021-07" db="EMBL/GenBank/DDBJ databases">
        <authorList>
            <person name="Durling M."/>
        </authorList>
    </citation>
    <scope>NUCLEOTIDE SEQUENCE</scope>
</reference>
<evidence type="ECO:0000256" key="8">
    <source>
        <dbReference type="ARBA" id="ARBA00023015"/>
    </source>
</evidence>
<dbReference type="SUPFAM" id="SSF47954">
    <property type="entry name" value="Cyclin-like"/>
    <property type="match status" value="2"/>
</dbReference>
<dbReference type="PRINTS" id="PR00685">
    <property type="entry name" value="TIFACTORIIB"/>
</dbReference>
<dbReference type="FunFam" id="1.10.472.10:FF:000008">
    <property type="entry name" value="Transcription initiation factor IIB"/>
    <property type="match status" value="1"/>
</dbReference>
<dbReference type="Pfam" id="PF00382">
    <property type="entry name" value="TFIIB"/>
    <property type="match status" value="2"/>
</dbReference>
<organism evidence="17 18">
    <name type="scientific">Hymenoscyphus albidus</name>
    <dbReference type="NCBI Taxonomy" id="595503"/>
    <lineage>
        <taxon>Eukaryota</taxon>
        <taxon>Fungi</taxon>
        <taxon>Dikarya</taxon>
        <taxon>Ascomycota</taxon>
        <taxon>Pezizomycotina</taxon>
        <taxon>Leotiomycetes</taxon>
        <taxon>Helotiales</taxon>
        <taxon>Helotiaceae</taxon>
        <taxon>Hymenoscyphus</taxon>
    </lineage>
</organism>
<keyword evidence="5" id="KW-0677">Repeat</keyword>
<sequence>MISPSPPMAPPPAPEQESAAEWSENLNTTFLCSDCKEYPPNIVEEFSSGDLVCGSCGLVLSGRIVDSRSEWRTFANDDQGNDDPSRVGDGANPLLNGSQLQTSIAFGDGSKGSRELNRIQSKNSNDKATKGLLSAYKEIGAHCDAVNIPKNVSDTAKHLFKLVDDAKAFKGKGQDAIIAGCIFIACRQCGVPRTFREIYALTKVTKKDIGRTFKALEKFFAEDNASKQASAASGGIQAPSPYKGALSTSAHELCVRYCSQLGLKGQMFVKVSQGLADKMSTVGDLAGRSPLSVAAACIYMASYLLGKPKAPKDIAQVAGVSDGTIRTAYKFLYNDRERLIEPEWLGENKGDMSRLPVG</sequence>
<comment type="subcellular location">
    <subcellularLocation>
        <location evidence="1">Nucleus</location>
    </subcellularLocation>
</comment>
<comment type="caution">
    <text evidence="17">The sequence shown here is derived from an EMBL/GenBank/DDBJ whole genome shotgun (WGS) entry which is preliminary data.</text>
</comment>
<evidence type="ECO:0000256" key="2">
    <source>
        <dbReference type="ARBA" id="ARBA00010857"/>
    </source>
</evidence>
<dbReference type="GO" id="GO:0097550">
    <property type="term" value="C:transcription preinitiation complex"/>
    <property type="evidence" value="ECO:0007669"/>
    <property type="project" value="TreeGrafter"/>
</dbReference>
<evidence type="ECO:0000313" key="18">
    <source>
        <dbReference type="Proteomes" id="UP000701801"/>
    </source>
</evidence>
<dbReference type="SMART" id="SM00385">
    <property type="entry name" value="CYCLIN"/>
    <property type="match status" value="2"/>
</dbReference>
<comment type="function">
    <text evidence="12">General factor that plays a major role in the activation of eukaryotic genes transcribed by RNA polymerase II.</text>
</comment>
<dbReference type="InterPro" id="IPR013137">
    <property type="entry name" value="Znf_TFIIB"/>
</dbReference>
<dbReference type="SUPFAM" id="SSF57783">
    <property type="entry name" value="Zinc beta-ribbon"/>
    <property type="match status" value="1"/>
</dbReference>
<comment type="subunit">
    <text evidence="13">Associates with TFIID-IIA (DA complex) to form TFIID-IIA-IIB (DAB-complex) which is then recognized by polymerase II.</text>
</comment>
<accession>A0A9N9LQF8</accession>
<dbReference type="InterPro" id="IPR000812">
    <property type="entry name" value="TFIIB"/>
</dbReference>
<dbReference type="GO" id="GO:0051123">
    <property type="term" value="P:RNA polymerase II preinitiation complex assembly"/>
    <property type="evidence" value="ECO:0007669"/>
    <property type="project" value="UniProtKB-ARBA"/>
</dbReference>
<evidence type="ECO:0000256" key="13">
    <source>
        <dbReference type="ARBA" id="ARBA00066213"/>
    </source>
</evidence>
<evidence type="ECO:0000256" key="1">
    <source>
        <dbReference type="ARBA" id="ARBA00004123"/>
    </source>
</evidence>
<dbReference type="InterPro" id="IPR023486">
    <property type="entry name" value="TFIIB_CS"/>
</dbReference>
<dbReference type="PANTHER" id="PTHR11618">
    <property type="entry name" value="TRANSCRIPTION INITIATION FACTOR IIB-RELATED"/>
    <property type="match status" value="1"/>
</dbReference>
<keyword evidence="8" id="KW-0805">Transcription regulation</keyword>
<keyword evidence="9" id="KW-0804">Transcription</keyword>
<dbReference type="GO" id="GO:0016251">
    <property type="term" value="F:RNA polymerase II general transcription initiation factor activity"/>
    <property type="evidence" value="ECO:0007669"/>
    <property type="project" value="TreeGrafter"/>
</dbReference>
<dbReference type="PROSITE" id="PS00782">
    <property type="entry name" value="TFIIB"/>
    <property type="match status" value="2"/>
</dbReference>
<comment type="similarity">
    <text evidence="2">Belongs to the TFIIB family.</text>
</comment>
<dbReference type="GO" id="GO:0008270">
    <property type="term" value="F:zinc ion binding"/>
    <property type="evidence" value="ECO:0007669"/>
    <property type="project" value="UniProtKB-KW"/>
</dbReference>